<gene>
    <name evidence="2" type="ORF">Agub_g1030</name>
</gene>
<feature type="compositionally biased region" description="Low complexity" evidence="1">
    <location>
        <begin position="101"/>
        <end position="118"/>
    </location>
</feature>
<feature type="compositionally biased region" description="Low complexity" evidence="1">
    <location>
        <begin position="25"/>
        <end position="35"/>
    </location>
</feature>
<keyword evidence="3" id="KW-1185">Reference proteome</keyword>
<sequence length="334" mass="30103">AAPASGSGSVKAAPAGVLAFTTWSTTSSSSTMAGTAAGGGAAGWAAAEPPPAAASGSGRAPAAASSRPVGAINTASNANVPGSLPAALGGGAPGPQWQTHGAAAGGNSSSGSSRAGASDWPVGSSGPNQPLGSLQPPMVHGCSNGGAAPAGVAGGAACRDAAAGATWAGGAGAAGVGSLAVDAGSGTGIGSVSGVLWQGQGQGHAASRVSAAPHAAAPSGDPFAGLVAAATTSSNYGGGSCGRGAGMDTPGGSQFAGVGLASSQGYPPPPSHQPYGASSAWLTSPGTGKATGIGVLGKPAGAAAGVGATGGQSRLAVQAGAGGSNIGPVNLMDL</sequence>
<dbReference type="Proteomes" id="UP001054857">
    <property type="component" value="Unassembled WGS sequence"/>
</dbReference>
<evidence type="ECO:0000313" key="3">
    <source>
        <dbReference type="Proteomes" id="UP001054857"/>
    </source>
</evidence>
<comment type="caution">
    <text evidence="2">The sequence shown here is derived from an EMBL/GenBank/DDBJ whole genome shotgun (WGS) entry which is preliminary data.</text>
</comment>
<dbReference type="AlphaFoldDB" id="A0AAD3HGH5"/>
<reference evidence="2 3" key="1">
    <citation type="journal article" date="2021" name="Sci. Rep.">
        <title>Genome sequencing of the multicellular alga Astrephomene provides insights into convergent evolution of germ-soma differentiation.</title>
        <authorList>
            <person name="Yamashita S."/>
            <person name="Yamamoto K."/>
            <person name="Matsuzaki R."/>
            <person name="Suzuki S."/>
            <person name="Yamaguchi H."/>
            <person name="Hirooka S."/>
            <person name="Minakuchi Y."/>
            <person name="Miyagishima S."/>
            <person name="Kawachi M."/>
            <person name="Toyoda A."/>
            <person name="Nozaki H."/>
        </authorList>
    </citation>
    <scope>NUCLEOTIDE SEQUENCE [LARGE SCALE GENOMIC DNA]</scope>
    <source>
        <strain evidence="2 3">NIES-4017</strain>
    </source>
</reference>
<protein>
    <submittedName>
        <fullName evidence="2">Uncharacterized protein</fullName>
    </submittedName>
</protein>
<proteinExistence type="predicted"/>
<dbReference type="EMBL" id="BMAR01000001">
    <property type="protein sequence ID" value="GFR40474.1"/>
    <property type="molecule type" value="Genomic_DNA"/>
</dbReference>
<name>A0AAD3HGH5_9CHLO</name>
<evidence type="ECO:0000256" key="1">
    <source>
        <dbReference type="SAM" id="MobiDB-lite"/>
    </source>
</evidence>
<feature type="non-terminal residue" evidence="2">
    <location>
        <position position="1"/>
    </location>
</feature>
<feature type="region of interest" description="Disordered" evidence="1">
    <location>
        <begin position="25"/>
        <end position="65"/>
    </location>
</feature>
<feature type="region of interest" description="Disordered" evidence="1">
    <location>
        <begin position="84"/>
        <end position="138"/>
    </location>
</feature>
<organism evidence="2 3">
    <name type="scientific">Astrephomene gubernaculifera</name>
    <dbReference type="NCBI Taxonomy" id="47775"/>
    <lineage>
        <taxon>Eukaryota</taxon>
        <taxon>Viridiplantae</taxon>
        <taxon>Chlorophyta</taxon>
        <taxon>core chlorophytes</taxon>
        <taxon>Chlorophyceae</taxon>
        <taxon>CS clade</taxon>
        <taxon>Chlamydomonadales</taxon>
        <taxon>Astrephomenaceae</taxon>
        <taxon>Astrephomene</taxon>
    </lineage>
</organism>
<feature type="compositionally biased region" description="Low complexity" evidence="1">
    <location>
        <begin position="43"/>
        <end position="65"/>
    </location>
</feature>
<accession>A0AAD3HGH5</accession>
<evidence type="ECO:0000313" key="2">
    <source>
        <dbReference type="EMBL" id="GFR40474.1"/>
    </source>
</evidence>